<protein>
    <recommendedName>
        <fullName evidence="1">HTH cro/C1-type domain-containing protein</fullName>
    </recommendedName>
</protein>
<dbReference type="AlphaFoldDB" id="A0A198AEB9"/>
<dbReference type="SUPFAM" id="SSF47413">
    <property type="entry name" value="lambda repressor-like DNA-binding domains"/>
    <property type="match status" value="1"/>
</dbReference>
<dbReference type="InterPro" id="IPR001387">
    <property type="entry name" value="Cro/C1-type_HTH"/>
</dbReference>
<dbReference type="RefSeq" id="WP_068663686.1">
    <property type="nucleotide sequence ID" value="NZ_LYPB01000058.1"/>
</dbReference>
<evidence type="ECO:0000313" key="3">
    <source>
        <dbReference type="Proteomes" id="UP000078454"/>
    </source>
</evidence>
<keyword evidence="3" id="KW-1185">Reference proteome</keyword>
<dbReference type="SMART" id="SM00530">
    <property type="entry name" value="HTH_XRE"/>
    <property type="match status" value="1"/>
</dbReference>
<dbReference type="Gene3D" id="1.10.260.40">
    <property type="entry name" value="lambda repressor-like DNA-binding domains"/>
    <property type="match status" value="1"/>
</dbReference>
<dbReference type="PROSITE" id="PS50943">
    <property type="entry name" value="HTH_CROC1"/>
    <property type="match status" value="1"/>
</dbReference>
<evidence type="ECO:0000259" key="1">
    <source>
        <dbReference type="PROSITE" id="PS50943"/>
    </source>
</evidence>
<gene>
    <name evidence="2" type="ORF">A8708_26630</name>
</gene>
<proteinExistence type="predicted"/>
<dbReference type="EMBL" id="LYPB01000058">
    <property type="protein sequence ID" value="OAS19288.1"/>
    <property type="molecule type" value="Genomic_DNA"/>
</dbReference>
<evidence type="ECO:0000313" key="2">
    <source>
        <dbReference type="EMBL" id="OAS19288.1"/>
    </source>
</evidence>
<dbReference type="GO" id="GO:0003677">
    <property type="term" value="F:DNA binding"/>
    <property type="evidence" value="ECO:0007669"/>
    <property type="project" value="InterPro"/>
</dbReference>
<organism evidence="2 3">
    <name type="scientific">Paenibacillus oryzisoli</name>
    <dbReference type="NCBI Taxonomy" id="1850517"/>
    <lineage>
        <taxon>Bacteria</taxon>
        <taxon>Bacillati</taxon>
        <taxon>Bacillota</taxon>
        <taxon>Bacilli</taxon>
        <taxon>Bacillales</taxon>
        <taxon>Paenibacillaceae</taxon>
        <taxon>Paenibacillus</taxon>
    </lineage>
</organism>
<dbReference type="InterPro" id="IPR010982">
    <property type="entry name" value="Lambda_DNA-bd_dom_sf"/>
</dbReference>
<accession>A0A198AEB9</accession>
<dbReference type="Pfam" id="PF01381">
    <property type="entry name" value="HTH_3"/>
    <property type="match status" value="1"/>
</dbReference>
<dbReference type="Proteomes" id="UP000078454">
    <property type="component" value="Unassembled WGS sequence"/>
</dbReference>
<dbReference type="OrthoDB" id="2472497at2"/>
<feature type="domain" description="HTH cro/C1-type" evidence="1">
    <location>
        <begin position="12"/>
        <end position="64"/>
    </location>
</feature>
<name>A0A198AEB9_9BACL</name>
<dbReference type="STRING" id="1850517.A8708_26630"/>
<comment type="caution">
    <text evidence="2">The sequence shown here is derived from an EMBL/GenBank/DDBJ whole genome shotgun (WGS) entry which is preliminary data.</text>
</comment>
<reference evidence="2 3" key="1">
    <citation type="submission" date="2016-05" db="EMBL/GenBank/DDBJ databases">
        <title>Paenibacillus sp. 1ZS3-15 nov., isolated from the rhizosphere soil.</title>
        <authorList>
            <person name="Zhang X.X."/>
            <person name="Zhang J."/>
        </authorList>
    </citation>
    <scope>NUCLEOTIDE SEQUENCE [LARGE SCALE GENOMIC DNA]</scope>
    <source>
        <strain evidence="2 3">1ZS3-15</strain>
    </source>
</reference>
<sequence>MALRIGRCLLPRLLKKAKLTQVELAIRVGMSESTISQYAHNARVMSLLSAKLIAKELKVPIDDLYEWLEAE</sequence>
<dbReference type="CDD" id="cd00093">
    <property type="entry name" value="HTH_XRE"/>
    <property type="match status" value="1"/>
</dbReference>